<keyword evidence="5 6" id="KW-0472">Membrane</keyword>
<dbReference type="RefSeq" id="WP_161821244.1">
    <property type="nucleotide sequence ID" value="NZ_LSRS01000002.1"/>
</dbReference>
<accession>A0A9D3AX00</accession>
<keyword evidence="4 6" id="KW-1133">Transmembrane helix</keyword>
<evidence type="ECO:0000259" key="7">
    <source>
        <dbReference type="Pfam" id="PF10035"/>
    </source>
</evidence>
<sequence length="283" mass="30675">MSWKILTRFFWVTVGVAITALGLDMFLVPNKIAAGGTSGVATILHYLLHTPVGMTMLALDVPLYAMGIYRLGWAFGLRSLYGSVALAVLVDVFSLFVPVPTQDPLLASLFGGVLVGLGLGLVFLFRGTTGGTDLAAAILRTYTDINIGQLLFLLDGVVVVAAGVVFQSWELSLYALISIFVATRVIDTVQEGISYTKAFFIISDHTEIIADKILHDLDRGATALKGRGLYTGNEREVILSVVNRSEVSRLKDIVYQVDPRAFIIVADMREVLGEGFKGYGHEK</sequence>
<feature type="transmembrane region" description="Helical" evidence="6">
    <location>
        <begin position="145"/>
        <end position="165"/>
    </location>
</feature>
<comment type="caution">
    <text evidence="8">The sequence shown here is derived from an EMBL/GenBank/DDBJ whole genome shotgun (WGS) entry which is preliminary data.</text>
</comment>
<evidence type="ECO:0000256" key="3">
    <source>
        <dbReference type="ARBA" id="ARBA00022692"/>
    </source>
</evidence>
<feature type="transmembrane region" description="Helical" evidence="6">
    <location>
        <begin position="48"/>
        <end position="68"/>
    </location>
</feature>
<dbReference type="InterPro" id="IPR003740">
    <property type="entry name" value="YitT"/>
</dbReference>
<proteinExistence type="predicted"/>
<feature type="transmembrane region" description="Helical" evidence="6">
    <location>
        <begin position="105"/>
        <end position="125"/>
    </location>
</feature>
<dbReference type="AlphaFoldDB" id="A0A9D3AX00"/>
<dbReference type="OrthoDB" id="9779786at2"/>
<evidence type="ECO:0000256" key="6">
    <source>
        <dbReference type="SAM" id="Phobius"/>
    </source>
</evidence>
<dbReference type="Pfam" id="PF10035">
    <property type="entry name" value="DUF2179"/>
    <property type="match status" value="1"/>
</dbReference>
<dbReference type="Proteomes" id="UP000798488">
    <property type="component" value="Unassembled WGS sequence"/>
</dbReference>
<dbReference type="InterPro" id="IPR019264">
    <property type="entry name" value="DUF2179"/>
</dbReference>
<keyword evidence="2" id="KW-1003">Cell membrane</keyword>
<protein>
    <recommendedName>
        <fullName evidence="7">DUF2179 domain-containing protein</fullName>
    </recommendedName>
</protein>
<dbReference type="PANTHER" id="PTHR33545:SF5">
    <property type="entry name" value="UPF0750 MEMBRANE PROTEIN YITT"/>
    <property type="match status" value="1"/>
</dbReference>
<evidence type="ECO:0000256" key="4">
    <source>
        <dbReference type="ARBA" id="ARBA00022989"/>
    </source>
</evidence>
<dbReference type="CDD" id="cd16380">
    <property type="entry name" value="YitT_C"/>
    <property type="match status" value="1"/>
</dbReference>
<gene>
    <name evidence="8" type="ORF">SPSYN_00849</name>
</gene>
<organism evidence="8 9">
    <name type="scientific">Sporotomaculum syntrophicum</name>
    <dbReference type="NCBI Taxonomy" id="182264"/>
    <lineage>
        <taxon>Bacteria</taxon>
        <taxon>Bacillati</taxon>
        <taxon>Bacillota</taxon>
        <taxon>Clostridia</taxon>
        <taxon>Eubacteriales</taxon>
        <taxon>Desulfallaceae</taxon>
        <taxon>Sporotomaculum</taxon>
    </lineage>
</organism>
<keyword evidence="9" id="KW-1185">Reference proteome</keyword>
<dbReference type="GO" id="GO:0005886">
    <property type="term" value="C:plasma membrane"/>
    <property type="evidence" value="ECO:0007669"/>
    <property type="project" value="UniProtKB-SubCell"/>
</dbReference>
<feature type="transmembrane region" description="Helical" evidence="6">
    <location>
        <begin position="9"/>
        <end position="28"/>
    </location>
</feature>
<dbReference type="InterPro" id="IPR051461">
    <property type="entry name" value="UPF0750_membrane"/>
</dbReference>
<evidence type="ECO:0000256" key="1">
    <source>
        <dbReference type="ARBA" id="ARBA00004651"/>
    </source>
</evidence>
<evidence type="ECO:0000256" key="2">
    <source>
        <dbReference type="ARBA" id="ARBA00022475"/>
    </source>
</evidence>
<reference evidence="8" key="1">
    <citation type="submission" date="2016-02" db="EMBL/GenBank/DDBJ databases">
        <title>Draft Genome Sequence of Sporotomaculum syntrophicum Strain FB, a Syntrophic Benzoate Degrader.</title>
        <authorList>
            <person name="Nobu M.K."/>
            <person name="Narihiro T."/>
            <person name="Qiu Y.-L."/>
            <person name="Ohashi A."/>
            <person name="Liu W.-T."/>
            <person name="Yuji S."/>
        </authorList>
    </citation>
    <scope>NUCLEOTIDE SEQUENCE</scope>
    <source>
        <strain evidence="8">FB</strain>
    </source>
</reference>
<evidence type="ECO:0000313" key="8">
    <source>
        <dbReference type="EMBL" id="KAF1086110.1"/>
    </source>
</evidence>
<dbReference type="PIRSF" id="PIRSF006483">
    <property type="entry name" value="Membrane_protein_YitT"/>
    <property type="match status" value="1"/>
</dbReference>
<name>A0A9D3AX00_9FIRM</name>
<evidence type="ECO:0000256" key="5">
    <source>
        <dbReference type="ARBA" id="ARBA00023136"/>
    </source>
</evidence>
<dbReference type="Gene3D" id="3.30.70.120">
    <property type="match status" value="1"/>
</dbReference>
<evidence type="ECO:0000313" key="9">
    <source>
        <dbReference type="Proteomes" id="UP000798488"/>
    </source>
</evidence>
<feature type="domain" description="DUF2179" evidence="7">
    <location>
        <begin position="219"/>
        <end position="273"/>
    </location>
</feature>
<dbReference type="PANTHER" id="PTHR33545">
    <property type="entry name" value="UPF0750 MEMBRANE PROTEIN YITT-RELATED"/>
    <property type="match status" value="1"/>
</dbReference>
<keyword evidence="3 6" id="KW-0812">Transmembrane</keyword>
<comment type="subcellular location">
    <subcellularLocation>
        <location evidence="1">Cell membrane</location>
        <topology evidence="1">Multi-pass membrane protein</topology>
    </subcellularLocation>
</comment>
<dbReference type="InterPro" id="IPR015867">
    <property type="entry name" value="N-reg_PII/ATP_PRibTrfase_C"/>
</dbReference>
<dbReference type="Pfam" id="PF02588">
    <property type="entry name" value="YitT_membrane"/>
    <property type="match status" value="1"/>
</dbReference>
<dbReference type="EMBL" id="LSRS01000002">
    <property type="protein sequence ID" value="KAF1086110.1"/>
    <property type="molecule type" value="Genomic_DNA"/>
</dbReference>